<dbReference type="KEGG" id="vpy:HZI73_24225"/>
<dbReference type="RefSeq" id="WP_212695912.1">
    <property type="nucleotide sequence ID" value="NZ_CP058649.1"/>
</dbReference>
<protein>
    <submittedName>
        <fullName evidence="2">Uncharacterized protein</fullName>
    </submittedName>
</protein>
<name>A0A8J8SJ55_9FIRM</name>
<evidence type="ECO:0000256" key="1">
    <source>
        <dbReference type="SAM" id="MobiDB-lite"/>
    </source>
</evidence>
<sequence length="209" mass="23790">MGFIKKALKISAVAGASYGGFRVFKKYQELKENYKEVFLFKTKEKAYEEDEYEGGSYAAMFSVLEMDLSEAVIEEDEITIDIYGLCSVIEIKVPEGWQIEMQGSSSKAVVENGLSSDEPESEEEEIEKIVNDLEDKPTVYINYKLTGAVLSVNEKKEEADEDYEDFEVDDEETEEVIEDEDTDVTVEVRNEDEGSTVEVIVEKDEEEKE</sequence>
<evidence type="ECO:0000313" key="3">
    <source>
        <dbReference type="Proteomes" id="UP000683246"/>
    </source>
</evidence>
<gene>
    <name evidence="2" type="ORF">HZI73_24225</name>
</gene>
<accession>A0A8J8SJ55</accession>
<evidence type="ECO:0000313" key="2">
    <source>
        <dbReference type="EMBL" id="QUI25213.1"/>
    </source>
</evidence>
<dbReference type="Proteomes" id="UP000683246">
    <property type="component" value="Chromosome"/>
</dbReference>
<proteinExistence type="predicted"/>
<feature type="region of interest" description="Disordered" evidence="1">
    <location>
        <begin position="156"/>
        <end position="180"/>
    </location>
</feature>
<keyword evidence="3" id="KW-1185">Reference proteome</keyword>
<organism evidence="2 3">
    <name type="scientific">Vallitalea pronyensis</name>
    <dbReference type="NCBI Taxonomy" id="1348613"/>
    <lineage>
        <taxon>Bacteria</taxon>
        <taxon>Bacillati</taxon>
        <taxon>Bacillota</taxon>
        <taxon>Clostridia</taxon>
        <taxon>Lachnospirales</taxon>
        <taxon>Vallitaleaceae</taxon>
        <taxon>Vallitalea</taxon>
    </lineage>
</organism>
<dbReference type="AlphaFoldDB" id="A0A8J8SJ55"/>
<dbReference type="EMBL" id="CP058649">
    <property type="protein sequence ID" value="QUI25213.1"/>
    <property type="molecule type" value="Genomic_DNA"/>
</dbReference>
<reference evidence="2" key="1">
    <citation type="submission" date="2020-07" db="EMBL/GenBank/DDBJ databases">
        <title>Vallitalea pronyensis genome.</title>
        <authorList>
            <person name="Postec A."/>
        </authorList>
    </citation>
    <scope>NUCLEOTIDE SEQUENCE</scope>
    <source>
        <strain evidence="2">FatNI3</strain>
    </source>
</reference>
<feature type="compositionally biased region" description="Acidic residues" evidence="1">
    <location>
        <begin position="159"/>
        <end position="180"/>
    </location>
</feature>